<dbReference type="PANTHER" id="PTHR38686">
    <property type="entry name" value="APOLIPOPROTEIN N-ACYLTRANSFERASE"/>
    <property type="match status" value="1"/>
</dbReference>
<keyword evidence="4" id="KW-0812">Transmembrane</keyword>
<evidence type="ECO:0000256" key="4">
    <source>
        <dbReference type="ARBA" id="ARBA00022692"/>
    </source>
</evidence>
<dbReference type="Gene3D" id="3.60.110.10">
    <property type="entry name" value="Carbon-nitrogen hydrolase"/>
    <property type="match status" value="1"/>
</dbReference>
<dbReference type="GO" id="GO:0005886">
    <property type="term" value="C:plasma membrane"/>
    <property type="evidence" value="ECO:0007669"/>
    <property type="project" value="UniProtKB-SubCell"/>
</dbReference>
<evidence type="ECO:0000313" key="9">
    <source>
        <dbReference type="EMBL" id="KKK95015.1"/>
    </source>
</evidence>
<dbReference type="AlphaFoldDB" id="A0A0F9AA03"/>
<organism evidence="9">
    <name type="scientific">marine sediment metagenome</name>
    <dbReference type="NCBI Taxonomy" id="412755"/>
    <lineage>
        <taxon>unclassified sequences</taxon>
        <taxon>metagenomes</taxon>
        <taxon>ecological metagenomes</taxon>
    </lineage>
</organism>
<dbReference type="InterPro" id="IPR003010">
    <property type="entry name" value="C-N_Hydrolase"/>
</dbReference>
<evidence type="ECO:0000256" key="1">
    <source>
        <dbReference type="ARBA" id="ARBA00004651"/>
    </source>
</evidence>
<protein>
    <recommendedName>
        <fullName evidence="8">CN hydrolase domain-containing protein</fullName>
    </recommendedName>
</protein>
<feature type="non-terminal residue" evidence="9">
    <location>
        <position position="1"/>
    </location>
</feature>
<dbReference type="EMBL" id="LAZR01047096">
    <property type="protein sequence ID" value="KKK95015.1"/>
    <property type="molecule type" value="Genomic_DNA"/>
</dbReference>
<accession>A0A0F9AA03</accession>
<dbReference type="InterPro" id="IPR036526">
    <property type="entry name" value="C-N_Hydrolase_sf"/>
</dbReference>
<dbReference type="PROSITE" id="PS50263">
    <property type="entry name" value="CN_HYDROLASE"/>
    <property type="match status" value="1"/>
</dbReference>
<evidence type="ECO:0000256" key="6">
    <source>
        <dbReference type="ARBA" id="ARBA00023136"/>
    </source>
</evidence>
<evidence type="ECO:0000256" key="5">
    <source>
        <dbReference type="ARBA" id="ARBA00022989"/>
    </source>
</evidence>
<keyword evidence="5" id="KW-1133">Transmembrane helix</keyword>
<dbReference type="InterPro" id="IPR004563">
    <property type="entry name" value="Apolipo_AcylTrfase"/>
</dbReference>
<dbReference type="GO" id="GO:0042158">
    <property type="term" value="P:lipoprotein biosynthetic process"/>
    <property type="evidence" value="ECO:0007669"/>
    <property type="project" value="InterPro"/>
</dbReference>
<keyword evidence="7" id="KW-0012">Acyltransferase</keyword>
<dbReference type="SUPFAM" id="SSF56317">
    <property type="entry name" value="Carbon-nitrogen hydrolase"/>
    <property type="match status" value="1"/>
</dbReference>
<gene>
    <name evidence="9" type="ORF">LCGC14_2677040</name>
</gene>
<evidence type="ECO:0000259" key="8">
    <source>
        <dbReference type="PROSITE" id="PS50263"/>
    </source>
</evidence>
<dbReference type="Pfam" id="PF00795">
    <property type="entry name" value="CN_hydrolase"/>
    <property type="match status" value="1"/>
</dbReference>
<keyword evidence="2" id="KW-1003">Cell membrane</keyword>
<evidence type="ECO:0000256" key="2">
    <source>
        <dbReference type="ARBA" id="ARBA00022475"/>
    </source>
</evidence>
<reference evidence="9" key="1">
    <citation type="journal article" date="2015" name="Nature">
        <title>Complex archaea that bridge the gap between prokaryotes and eukaryotes.</title>
        <authorList>
            <person name="Spang A."/>
            <person name="Saw J.H."/>
            <person name="Jorgensen S.L."/>
            <person name="Zaremba-Niedzwiedzka K."/>
            <person name="Martijn J."/>
            <person name="Lind A.E."/>
            <person name="van Eijk R."/>
            <person name="Schleper C."/>
            <person name="Guy L."/>
            <person name="Ettema T.J."/>
        </authorList>
    </citation>
    <scope>NUCLEOTIDE SEQUENCE</scope>
</reference>
<sequence length="162" mass="18338">YEKDAKKPEAVEGSEEQFQRWLWENGNLSRRIIGMTAEALDTPLILGIDRRHFKADHLQNFNSAVFVAADGKLLGHYDKMHLVLFGEYVPFAEYLPWLQHLTPLPTGLTAGREAAVFELGELRIAPNICYETVLPHVIRRQVKSLQEKGSDPDVLVNLTNDG</sequence>
<proteinExistence type="predicted"/>
<dbReference type="PANTHER" id="PTHR38686:SF1">
    <property type="entry name" value="APOLIPOPROTEIN N-ACYLTRANSFERASE"/>
    <property type="match status" value="1"/>
</dbReference>
<feature type="domain" description="CN hydrolase" evidence="8">
    <location>
        <begin position="1"/>
        <end position="162"/>
    </location>
</feature>
<comment type="caution">
    <text evidence="9">The sequence shown here is derived from an EMBL/GenBank/DDBJ whole genome shotgun (WGS) entry which is preliminary data.</text>
</comment>
<keyword evidence="6" id="KW-0472">Membrane</keyword>
<evidence type="ECO:0000256" key="3">
    <source>
        <dbReference type="ARBA" id="ARBA00022679"/>
    </source>
</evidence>
<evidence type="ECO:0000256" key="7">
    <source>
        <dbReference type="ARBA" id="ARBA00023315"/>
    </source>
</evidence>
<keyword evidence="3" id="KW-0808">Transferase</keyword>
<comment type="subcellular location">
    <subcellularLocation>
        <location evidence="1">Cell membrane</location>
        <topology evidence="1">Multi-pass membrane protein</topology>
    </subcellularLocation>
</comment>
<name>A0A0F9AA03_9ZZZZ</name>
<dbReference type="GO" id="GO:0016410">
    <property type="term" value="F:N-acyltransferase activity"/>
    <property type="evidence" value="ECO:0007669"/>
    <property type="project" value="InterPro"/>
</dbReference>